<evidence type="ECO:0000256" key="5">
    <source>
        <dbReference type="ARBA" id="ARBA00022833"/>
    </source>
</evidence>
<name>A0ABX6ER31_KLUMA</name>
<proteinExistence type="predicted"/>
<keyword evidence="3" id="KW-0677">Repeat</keyword>
<evidence type="ECO:0000313" key="10">
    <source>
        <dbReference type="EMBL" id="QGN14447.1"/>
    </source>
</evidence>
<dbReference type="Pfam" id="PF08790">
    <property type="entry name" value="zf-LYAR"/>
    <property type="match status" value="1"/>
</dbReference>
<evidence type="ECO:0000313" key="11">
    <source>
        <dbReference type="Proteomes" id="UP000422736"/>
    </source>
</evidence>
<feature type="region of interest" description="Disordered" evidence="8">
    <location>
        <begin position="62"/>
        <end position="115"/>
    </location>
</feature>
<evidence type="ECO:0000256" key="1">
    <source>
        <dbReference type="ARBA" id="ARBA00004123"/>
    </source>
</evidence>
<keyword evidence="4 7" id="KW-0863">Zinc-finger</keyword>
<dbReference type="PROSITE" id="PS51804">
    <property type="entry name" value="ZF_C2HC_LYAR"/>
    <property type="match status" value="2"/>
</dbReference>
<keyword evidence="11" id="KW-1185">Reference proteome</keyword>
<dbReference type="Proteomes" id="UP000422736">
    <property type="component" value="Chromosome 2"/>
</dbReference>
<dbReference type="Gene3D" id="3.30.1490.490">
    <property type="match status" value="1"/>
</dbReference>
<accession>A0ABX6ER31</accession>
<evidence type="ECO:0000256" key="3">
    <source>
        <dbReference type="ARBA" id="ARBA00022737"/>
    </source>
</evidence>
<dbReference type="EMBL" id="CP015055">
    <property type="protein sequence ID" value="QGN14447.1"/>
    <property type="molecule type" value="Genomic_DNA"/>
</dbReference>
<dbReference type="InterPro" id="IPR014898">
    <property type="entry name" value="Znf_C2H2_LYAR"/>
</dbReference>
<dbReference type="PROSITE" id="PS50157">
    <property type="entry name" value="ZINC_FINGER_C2H2_2"/>
    <property type="match status" value="1"/>
</dbReference>
<feature type="compositionally biased region" description="Basic and acidic residues" evidence="8">
    <location>
        <begin position="74"/>
        <end position="105"/>
    </location>
</feature>
<dbReference type="SUPFAM" id="SSF57667">
    <property type="entry name" value="beta-beta-alpha zinc fingers"/>
    <property type="match status" value="2"/>
</dbReference>
<evidence type="ECO:0000256" key="2">
    <source>
        <dbReference type="ARBA" id="ARBA00022723"/>
    </source>
</evidence>
<dbReference type="PANTHER" id="PTHR13100:SF10">
    <property type="entry name" value="CELL GROWTH-REGULATING NUCLEOLAR PROTEIN"/>
    <property type="match status" value="1"/>
</dbReference>
<dbReference type="InterPro" id="IPR039999">
    <property type="entry name" value="LYAR"/>
</dbReference>
<dbReference type="InterPro" id="IPR036236">
    <property type="entry name" value="Znf_C2H2_sf"/>
</dbReference>
<reference evidence="10 11" key="2">
    <citation type="submission" date="2019-11" db="EMBL/GenBank/DDBJ databases">
        <authorList>
            <person name="Lu H."/>
        </authorList>
    </citation>
    <scope>NUCLEOTIDE SEQUENCE [LARGE SCALE GENOMIC DNA]</scope>
    <source>
        <strain evidence="10 11">FIM1</strain>
    </source>
</reference>
<dbReference type="InterPro" id="IPR013087">
    <property type="entry name" value="Znf_C2H2_type"/>
</dbReference>
<dbReference type="PANTHER" id="PTHR13100">
    <property type="entry name" value="CELL GROWTH-REGULATING NUCLEOLAR PROTEIN LYAR"/>
    <property type="match status" value="1"/>
</dbReference>
<evidence type="ECO:0000256" key="4">
    <source>
        <dbReference type="ARBA" id="ARBA00022771"/>
    </source>
</evidence>
<gene>
    <name evidence="10" type="ORF">FIM1_1108</name>
</gene>
<keyword evidence="2" id="KW-0479">Metal-binding</keyword>
<evidence type="ECO:0000259" key="9">
    <source>
        <dbReference type="PROSITE" id="PS50157"/>
    </source>
</evidence>
<feature type="domain" description="C2H2-type" evidence="9">
    <location>
        <begin position="30"/>
        <end position="58"/>
    </location>
</feature>
<evidence type="ECO:0000256" key="8">
    <source>
        <dbReference type="SAM" id="MobiDB-lite"/>
    </source>
</evidence>
<reference evidence="10 11" key="1">
    <citation type="submission" date="2016-03" db="EMBL/GenBank/DDBJ databases">
        <title>How can Kluyveromyces marxianus grow so fast - potential evolutionary course in Saccharomyces Complex revealed by comparative genomics.</title>
        <authorList>
            <person name="Mo W."/>
            <person name="Lu W."/>
            <person name="Yang X."/>
            <person name="Qi J."/>
            <person name="Lv H."/>
        </authorList>
    </citation>
    <scope>NUCLEOTIDE SEQUENCE [LARGE SCALE GENOMIC DNA]</scope>
    <source>
        <strain evidence="10 11">FIM1</strain>
    </source>
</reference>
<keyword evidence="5" id="KW-0862">Zinc</keyword>
<evidence type="ECO:0000256" key="6">
    <source>
        <dbReference type="ARBA" id="ARBA00023242"/>
    </source>
</evidence>
<organism evidence="10 11">
    <name type="scientific">Kluyveromyces marxianus</name>
    <name type="common">Yeast</name>
    <name type="synonym">Candida kefyr</name>
    <dbReference type="NCBI Taxonomy" id="4911"/>
    <lineage>
        <taxon>Eukaryota</taxon>
        <taxon>Fungi</taxon>
        <taxon>Dikarya</taxon>
        <taxon>Ascomycota</taxon>
        <taxon>Saccharomycotina</taxon>
        <taxon>Saccharomycetes</taxon>
        <taxon>Saccharomycetales</taxon>
        <taxon>Saccharomycetaceae</taxon>
        <taxon>Kluyveromyces</taxon>
    </lineage>
</organism>
<keyword evidence="6" id="KW-0539">Nucleus</keyword>
<protein>
    <submittedName>
        <fullName evidence="10">UPF0743 protein YCR087C-A</fullName>
    </submittedName>
</protein>
<sequence>MVTFNCEVCNDTVPKKNTEKHYYRCPDAYYTCIDCNKTFDDGVSYKKHTQCISEDEKYQKSLYKGKKNNQNKAAKPEASPKEKKAVEASPQEKKKTEEAKPESKPKTSKSKSKTPLVKGESLYKILKTIKNKDEKKALLKKLIVKTEKEIELQ</sequence>
<comment type="subcellular location">
    <subcellularLocation>
        <location evidence="1">Nucleus</location>
    </subcellularLocation>
</comment>
<evidence type="ECO:0000256" key="7">
    <source>
        <dbReference type="PROSITE-ProRule" id="PRU01145"/>
    </source>
</evidence>